<evidence type="ECO:0000313" key="2">
    <source>
        <dbReference type="EMBL" id="MBH0776951.1"/>
    </source>
</evidence>
<dbReference type="RefSeq" id="WP_196149301.1">
    <property type="nucleotide sequence ID" value="NZ_JADMLG010000004.1"/>
</dbReference>
<proteinExistence type="predicted"/>
<gene>
    <name evidence="2" type="ORF">IT779_11715</name>
</gene>
<name>A0A931I9Q1_9NOCA</name>
<reference evidence="2" key="1">
    <citation type="submission" date="2020-11" db="EMBL/GenBank/DDBJ databases">
        <title>Nocardia NEAU-351.nov., a novel actinomycete isolated from the cow dung.</title>
        <authorList>
            <person name="Zhang X."/>
        </authorList>
    </citation>
    <scope>NUCLEOTIDE SEQUENCE</scope>
    <source>
        <strain evidence="2">NEAU-351</strain>
    </source>
</reference>
<dbReference type="EMBL" id="JADMLG010000004">
    <property type="protein sequence ID" value="MBH0776951.1"/>
    <property type="molecule type" value="Genomic_DNA"/>
</dbReference>
<comment type="caution">
    <text evidence="2">The sequence shown here is derived from an EMBL/GenBank/DDBJ whole genome shotgun (WGS) entry which is preliminary data.</text>
</comment>
<sequence length="120" mass="12988">MTDSSAAHTAPVSGDSDRATILAGLLGLAEQTVALTDRLLACAPLIESRTGTTSSEDSTETVEPARPGIYRDRDGDIWHKTSAGWRLCLQHGVDVDSTSVWEWLDGHVRDYAPFIRLAHA</sequence>
<evidence type="ECO:0000256" key="1">
    <source>
        <dbReference type="SAM" id="MobiDB-lite"/>
    </source>
</evidence>
<organism evidence="2 3">
    <name type="scientific">Nocardia bovistercoris</name>
    <dbReference type="NCBI Taxonomy" id="2785916"/>
    <lineage>
        <taxon>Bacteria</taxon>
        <taxon>Bacillati</taxon>
        <taxon>Actinomycetota</taxon>
        <taxon>Actinomycetes</taxon>
        <taxon>Mycobacteriales</taxon>
        <taxon>Nocardiaceae</taxon>
        <taxon>Nocardia</taxon>
    </lineage>
</organism>
<protein>
    <submittedName>
        <fullName evidence="2">Uncharacterized protein</fullName>
    </submittedName>
</protein>
<evidence type="ECO:0000313" key="3">
    <source>
        <dbReference type="Proteomes" id="UP000655751"/>
    </source>
</evidence>
<dbReference type="Proteomes" id="UP000655751">
    <property type="component" value="Unassembled WGS sequence"/>
</dbReference>
<dbReference type="AlphaFoldDB" id="A0A931I9Q1"/>
<keyword evidence="3" id="KW-1185">Reference proteome</keyword>
<accession>A0A931I9Q1</accession>
<feature type="region of interest" description="Disordered" evidence="1">
    <location>
        <begin position="49"/>
        <end position="68"/>
    </location>
</feature>